<dbReference type="EMBL" id="CP017831">
    <property type="protein sequence ID" value="AOZ97301.1"/>
    <property type="molecule type" value="Genomic_DNA"/>
</dbReference>
<evidence type="ECO:0000259" key="1">
    <source>
        <dbReference type="Pfam" id="PF13524"/>
    </source>
</evidence>
<feature type="domain" description="Spore protein YkvP/CgeB glycosyl transferase-like" evidence="1">
    <location>
        <begin position="259"/>
        <end position="381"/>
    </location>
</feature>
<dbReference type="Proteomes" id="UP000179284">
    <property type="component" value="Chromosome I"/>
</dbReference>
<proteinExistence type="predicted"/>
<gene>
    <name evidence="2" type="ORF">bhn_I2268</name>
</gene>
<organism evidence="2 3">
    <name type="scientific">Butyrivibrio hungatei</name>
    <dbReference type="NCBI Taxonomy" id="185008"/>
    <lineage>
        <taxon>Bacteria</taxon>
        <taxon>Bacillati</taxon>
        <taxon>Bacillota</taxon>
        <taxon>Clostridia</taxon>
        <taxon>Lachnospirales</taxon>
        <taxon>Lachnospiraceae</taxon>
        <taxon>Butyrivibrio</taxon>
    </lineage>
</organism>
<keyword evidence="2" id="KW-0808">Transferase</keyword>
<accession>A0A1D9P463</accession>
<dbReference type="RefSeq" id="WP_071176914.1">
    <property type="nucleotide sequence ID" value="NZ_CP017831.1"/>
</dbReference>
<dbReference type="Gene3D" id="3.40.50.2000">
    <property type="entry name" value="Glycogen Phosphorylase B"/>
    <property type="match status" value="1"/>
</dbReference>
<dbReference type="InterPro" id="IPR055259">
    <property type="entry name" value="YkvP/CgeB_Glyco_trans-like"/>
</dbReference>
<dbReference type="AlphaFoldDB" id="A0A1D9P463"/>
<sequence>MNILLYDFLNSYIQYDLVYYLIKAGHKCNNVSYDKEVDKYEDPVFTAQMEKDLSEGTYDLVLTTNFWPVVSKVCNNHDIKYVSWFFDSPPNLVSTECMDYPCNKIFFFARGDYEHYKDLGLDNVYYLPLAVNVDRLSAIQTDYCKYESEISFVGKLYESMLPSFMAHMDEYQKGYIEALVKVQMQIYGEYLVDDVITEEFTESVRQRFKSLNENAIQVSRKELAWMVASYITHLERMTLLSILSKRHQVKLYTYDLSDDEKRLLSNVDYCGSVNYLKEMPQVFRASKINLCPVLKANKTGIPLRALDIMGSGGFLLSAYQPELYEYFVDGQECVMYSSIEDAIAKAEYYLQHDDLRKEIAAAGIARIRESFRYEDRINLLLST</sequence>
<dbReference type="SUPFAM" id="SSF53756">
    <property type="entry name" value="UDP-Glycosyltransferase/glycogen phosphorylase"/>
    <property type="match status" value="1"/>
</dbReference>
<evidence type="ECO:0000313" key="2">
    <source>
        <dbReference type="EMBL" id="AOZ97301.1"/>
    </source>
</evidence>
<dbReference type="KEGG" id="bhu:bhn_I2268"/>
<keyword evidence="3" id="KW-1185">Reference proteome</keyword>
<evidence type="ECO:0000313" key="3">
    <source>
        <dbReference type="Proteomes" id="UP000179284"/>
    </source>
</evidence>
<protein>
    <submittedName>
        <fullName evidence="2">Glycosyl transferase GT4 family</fullName>
    </submittedName>
</protein>
<reference evidence="3" key="1">
    <citation type="submission" date="2016-10" db="EMBL/GenBank/DDBJ databases">
        <title>The complete genome sequence of the rumen bacterium Butyrivibrio hungatei MB2003.</title>
        <authorList>
            <person name="Palevich N."/>
            <person name="Kelly W.J."/>
            <person name="Leahy S.C."/>
            <person name="Altermann E."/>
            <person name="Rakonjac J."/>
            <person name="Attwood G.T."/>
        </authorList>
    </citation>
    <scope>NUCLEOTIDE SEQUENCE [LARGE SCALE GENOMIC DNA]</scope>
    <source>
        <strain evidence="3">MB2003</strain>
    </source>
</reference>
<dbReference type="GO" id="GO:0016740">
    <property type="term" value="F:transferase activity"/>
    <property type="evidence" value="ECO:0007669"/>
    <property type="project" value="UniProtKB-KW"/>
</dbReference>
<dbReference type="Pfam" id="PF13524">
    <property type="entry name" value="Glyco_trans_1_2"/>
    <property type="match status" value="1"/>
</dbReference>
<dbReference type="OrthoDB" id="1994110at2"/>
<name>A0A1D9P463_9FIRM</name>